<dbReference type="PANTHER" id="PTHR13096">
    <property type="entry name" value="MINA53 MYC INDUCED NUCLEAR ANTIGEN"/>
    <property type="match status" value="1"/>
</dbReference>
<keyword evidence="4" id="KW-0560">Oxidoreductase</keyword>
<keyword evidence="5" id="KW-0408">Iron</keyword>
<protein>
    <submittedName>
        <fullName evidence="7">Cupin domain-containing protein</fullName>
    </submittedName>
</protein>
<comment type="caution">
    <text evidence="7">The sequence shown here is derived from an EMBL/GenBank/DDBJ whole genome shotgun (WGS) entry which is preliminary data.</text>
</comment>
<dbReference type="OrthoDB" id="9764016at2"/>
<dbReference type="InterPro" id="IPR039994">
    <property type="entry name" value="NO66-like"/>
</dbReference>
<name>A0A4R1BKP3_9PROT</name>
<dbReference type="Pfam" id="PF20514">
    <property type="entry name" value="WHD_ROXA"/>
    <property type="match status" value="1"/>
</dbReference>
<dbReference type="InterPro" id="IPR003347">
    <property type="entry name" value="JmjC_dom"/>
</dbReference>
<dbReference type="Gene3D" id="3.40.366.30">
    <property type="entry name" value="50S ribosomal protein L16 arginine hydroxylase, Chain A, Domain 2"/>
    <property type="match status" value="1"/>
</dbReference>
<dbReference type="GO" id="GO:0046872">
    <property type="term" value="F:metal ion binding"/>
    <property type="evidence" value="ECO:0007669"/>
    <property type="project" value="UniProtKB-KW"/>
</dbReference>
<evidence type="ECO:0000259" key="6">
    <source>
        <dbReference type="PROSITE" id="PS51184"/>
    </source>
</evidence>
<evidence type="ECO:0000256" key="3">
    <source>
        <dbReference type="ARBA" id="ARBA00022964"/>
    </source>
</evidence>
<gene>
    <name evidence="7" type="ORF">EZJ19_03060</name>
</gene>
<evidence type="ECO:0000256" key="5">
    <source>
        <dbReference type="ARBA" id="ARBA00023004"/>
    </source>
</evidence>
<evidence type="ECO:0000313" key="7">
    <source>
        <dbReference type="EMBL" id="TCJ17904.1"/>
    </source>
</evidence>
<keyword evidence="8" id="KW-1185">Reference proteome</keyword>
<dbReference type="Pfam" id="PF08007">
    <property type="entry name" value="JmjC_2"/>
    <property type="match status" value="1"/>
</dbReference>
<dbReference type="EMBL" id="SJZB01000013">
    <property type="protein sequence ID" value="TCJ17904.1"/>
    <property type="molecule type" value="Genomic_DNA"/>
</dbReference>
<sequence length="385" mass="43452">MTKRNRPIEFAVPDLKALLGGLSPTRFFREYWHKKPLLIRNAVPGLEHVIDGAGLMDLACREEAESRLVRHVRDNWRVKHGPFTAAELAALPRKDWSLLVSGVNLLDGRGDALLNAFNFVPYARLDDLMVSFAPPGGGVGPHFDAYDVFLIQGLGRRRWEISAQDDLEVVDDCPLRILKRFRVDQSWDLEPGDMLYLPPQYAHNGVALTDCMTWSIGFRTPNTQEIATQFLIYLQDTLCLDGVYADPDLRYSRQPGRIPDGMVRGLKDMIRRVRWNDADMDEFIGRYLSEPKPHIFFDPPERPLSAAAFGRRLAAKGARLDPRTLMLYLGDAFYINGERLDAEPGLAPMLRQLADSRTLPAGEADAVAAALLHDWYCSGYLHIGH</sequence>
<evidence type="ECO:0000256" key="4">
    <source>
        <dbReference type="ARBA" id="ARBA00023002"/>
    </source>
</evidence>
<dbReference type="Proteomes" id="UP000295443">
    <property type="component" value="Unassembled WGS sequence"/>
</dbReference>
<proteinExistence type="predicted"/>
<dbReference type="PANTHER" id="PTHR13096:SF8">
    <property type="entry name" value="RIBOSOMAL OXYGENASE 1"/>
    <property type="match status" value="1"/>
</dbReference>
<dbReference type="RefSeq" id="WP_131444823.1">
    <property type="nucleotide sequence ID" value="NZ_SJZB01000013.1"/>
</dbReference>
<feature type="domain" description="JmjC" evidence="6">
    <location>
        <begin position="109"/>
        <end position="235"/>
    </location>
</feature>
<comment type="cofactor">
    <cofactor evidence="1">
        <name>Fe(2+)</name>
        <dbReference type="ChEBI" id="CHEBI:29033"/>
    </cofactor>
</comment>
<dbReference type="InterPro" id="IPR046799">
    <property type="entry name" value="ROXA-like_wH"/>
</dbReference>
<dbReference type="Gene3D" id="2.60.120.650">
    <property type="entry name" value="Cupin"/>
    <property type="match status" value="1"/>
</dbReference>
<evidence type="ECO:0000256" key="2">
    <source>
        <dbReference type="ARBA" id="ARBA00022723"/>
    </source>
</evidence>
<dbReference type="GO" id="GO:0016706">
    <property type="term" value="F:2-oxoglutarate-dependent dioxygenase activity"/>
    <property type="evidence" value="ECO:0007669"/>
    <property type="project" value="TreeGrafter"/>
</dbReference>
<accession>A0A4R1BKP3</accession>
<dbReference type="SUPFAM" id="SSF51197">
    <property type="entry name" value="Clavaminate synthase-like"/>
    <property type="match status" value="1"/>
</dbReference>
<keyword evidence="3" id="KW-0223">Dioxygenase</keyword>
<evidence type="ECO:0000256" key="1">
    <source>
        <dbReference type="ARBA" id="ARBA00001954"/>
    </source>
</evidence>
<keyword evidence="2" id="KW-0479">Metal-binding</keyword>
<dbReference type="AlphaFoldDB" id="A0A4R1BKP3"/>
<dbReference type="SMART" id="SM00558">
    <property type="entry name" value="JmjC"/>
    <property type="match status" value="1"/>
</dbReference>
<evidence type="ECO:0000313" key="8">
    <source>
        <dbReference type="Proteomes" id="UP000295443"/>
    </source>
</evidence>
<dbReference type="PROSITE" id="PS51184">
    <property type="entry name" value="JMJC"/>
    <property type="match status" value="1"/>
</dbReference>
<reference evidence="7 8" key="1">
    <citation type="submission" date="2019-03" db="EMBL/GenBank/DDBJ databases">
        <title>Genome sequence of Thiobacillaceae bacterium LSR1, a sulfur-oxidizing bacterium isolated from freshwater sediment.</title>
        <authorList>
            <person name="Li S."/>
        </authorList>
    </citation>
    <scope>NUCLEOTIDE SEQUENCE [LARGE SCALE GENOMIC DNA]</scope>
    <source>
        <strain evidence="7 8">LSR1</strain>
    </source>
</reference>
<organism evidence="7 8">
    <name type="scientific">Parasulfuritortus cantonensis</name>
    <dbReference type="NCBI Taxonomy" id="2528202"/>
    <lineage>
        <taxon>Bacteria</taxon>
        <taxon>Pseudomonadati</taxon>
        <taxon>Pseudomonadota</taxon>
        <taxon>Betaproteobacteria</taxon>
        <taxon>Nitrosomonadales</taxon>
        <taxon>Thiobacillaceae</taxon>
        <taxon>Parasulfuritortus</taxon>
    </lineage>
</organism>